<accession>A0ABY7F137</accession>
<organism evidence="2 3">
    <name type="scientific">Mya arenaria</name>
    <name type="common">Soft-shell clam</name>
    <dbReference type="NCBI Taxonomy" id="6604"/>
    <lineage>
        <taxon>Eukaryota</taxon>
        <taxon>Metazoa</taxon>
        <taxon>Spiralia</taxon>
        <taxon>Lophotrochozoa</taxon>
        <taxon>Mollusca</taxon>
        <taxon>Bivalvia</taxon>
        <taxon>Autobranchia</taxon>
        <taxon>Heteroconchia</taxon>
        <taxon>Euheterodonta</taxon>
        <taxon>Imparidentia</taxon>
        <taxon>Neoheterodontei</taxon>
        <taxon>Myida</taxon>
        <taxon>Myoidea</taxon>
        <taxon>Myidae</taxon>
        <taxon>Mya</taxon>
    </lineage>
</organism>
<dbReference type="Gene3D" id="3.10.100.10">
    <property type="entry name" value="Mannose-Binding Protein A, subunit A"/>
    <property type="match status" value="1"/>
</dbReference>
<dbReference type="InterPro" id="IPR001304">
    <property type="entry name" value="C-type_lectin-like"/>
</dbReference>
<dbReference type="CDD" id="cd00037">
    <property type="entry name" value="CLECT"/>
    <property type="match status" value="1"/>
</dbReference>
<evidence type="ECO:0000313" key="3">
    <source>
        <dbReference type="Proteomes" id="UP001164746"/>
    </source>
</evidence>
<evidence type="ECO:0000259" key="1">
    <source>
        <dbReference type="PROSITE" id="PS50041"/>
    </source>
</evidence>
<keyword evidence="3" id="KW-1185">Reference proteome</keyword>
<sequence length="89" mass="10239">MPLIRLPDDPYHWIGLNDDVIEGLWKWHDTDKVPTFTNWYPGQPDGHRNANCAIIHASLHYKWSDQGCQESYKPLCEKVGLGHEVEVVG</sequence>
<reference evidence="2" key="1">
    <citation type="submission" date="2022-11" db="EMBL/GenBank/DDBJ databases">
        <title>Centuries of genome instability and evolution in soft-shell clam transmissible cancer (bioRxiv).</title>
        <authorList>
            <person name="Hart S.F.M."/>
            <person name="Yonemitsu M.A."/>
            <person name="Giersch R.M."/>
            <person name="Beal B.F."/>
            <person name="Arriagada G."/>
            <person name="Davis B.W."/>
            <person name="Ostrander E.A."/>
            <person name="Goff S.P."/>
            <person name="Metzger M.J."/>
        </authorList>
    </citation>
    <scope>NUCLEOTIDE SEQUENCE</scope>
    <source>
        <strain evidence="2">MELC-2E11</strain>
        <tissue evidence="2">Siphon/mantle</tissue>
    </source>
</reference>
<dbReference type="Pfam" id="PF00059">
    <property type="entry name" value="Lectin_C"/>
    <property type="match status" value="1"/>
</dbReference>
<dbReference type="InterPro" id="IPR050111">
    <property type="entry name" value="C-type_lectin/snaclec_domain"/>
</dbReference>
<evidence type="ECO:0000313" key="2">
    <source>
        <dbReference type="EMBL" id="WAR15890.1"/>
    </source>
</evidence>
<dbReference type="Proteomes" id="UP001164746">
    <property type="component" value="Chromosome 10"/>
</dbReference>
<name>A0ABY7F137_MYAAR</name>
<proteinExistence type="predicted"/>
<protein>
    <submittedName>
        <fullName evidence="2">CLC3A-like protein</fullName>
    </submittedName>
</protein>
<dbReference type="PROSITE" id="PS50041">
    <property type="entry name" value="C_TYPE_LECTIN_2"/>
    <property type="match status" value="1"/>
</dbReference>
<gene>
    <name evidence="2" type="ORF">MAR_030484</name>
</gene>
<dbReference type="EMBL" id="CP111021">
    <property type="protein sequence ID" value="WAR15890.1"/>
    <property type="molecule type" value="Genomic_DNA"/>
</dbReference>
<feature type="domain" description="C-type lectin" evidence="1">
    <location>
        <begin position="13"/>
        <end position="77"/>
    </location>
</feature>
<dbReference type="InterPro" id="IPR016187">
    <property type="entry name" value="CTDL_fold"/>
</dbReference>
<dbReference type="InterPro" id="IPR016186">
    <property type="entry name" value="C-type_lectin-like/link_sf"/>
</dbReference>
<dbReference type="SUPFAM" id="SSF56436">
    <property type="entry name" value="C-type lectin-like"/>
    <property type="match status" value="1"/>
</dbReference>
<dbReference type="PANTHER" id="PTHR22803">
    <property type="entry name" value="MANNOSE, PHOSPHOLIPASE, LECTIN RECEPTOR RELATED"/>
    <property type="match status" value="1"/>
</dbReference>